<sequence length="459" mass="53259">MAGNNKCSVEWCDLQKYVLSFGLDANIIESCPALNIALCALSKILTNDHLLLNFSAHFIPFEEYTGKFPSEVPESVRNQMKTVFTEKSLPSVIIQEDNDFPVSMPCAVYGAYCGREHEENEEKIYVNKEIIECSQYAFERKDVVKYAAIILFTIIHEIGHWSFHHFACNMDHDLATPKGVLMEEAGEAIEFLLFGFRIQHYGPEDPKFMDLVYRLRCLAHRIAEWQKESVFEQILKVRTKAYITKAKCRLNQKKHVSTRKLAAEKNISRRSAQRILREDLGCFPYKKNGVYNVQNDRVWAVNRNDADKRRDVHEKTMFPVKVMVWLGVCSEGFTVPVILETGTLDVERYMKDILPVALKCGNKMLGMDWTYQQDGAIPHTHHLNQKWCADHFFSFIPKDRWPPNSPDLCSIDYSLWHELGEAMNWNHVTTKATLIDEIKRSVKKINAMYKDTFCFFRCL</sequence>
<dbReference type="InterPro" id="IPR036397">
    <property type="entry name" value="RNaseH_sf"/>
</dbReference>
<organism evidence="1 3">
    <name type="scientific">Didymodactylos carnosus</name>
    <dbReference type="NCBI Taxonomy" id="1234261"/>
    <lineage>
        <taxon>Eukaryota</taxon>
        <taxon>Metazoa</taxon>
        <taxon>Spiralia</taxon>
        <taxon>Gnathifera</taxon>
        <taxon>Rotifera</taxon>
        <taxon>Eurotatoria</taxon>
        <taxon>Bdelloidea</taxon>
        <taxon>Philodinida</taxon>
        <taxon>Philodinidae</taxon>
        <taxon>Didymodactylos</taxon>
    </lineage>
</organism>
<protein>
    <submittedName>
        <fullName evidence="1">Uncharacterized protein</fullName>
    </submittedName>
</protein>
<evidence type="ECO:0000313" key="2">
    <source>
        <dbReference type="EMBL" id="CAF3768148.1"/>
    </source>
</evidence>
<dbReference type="Proteomes" id="UP000681722">
    <property type="component" value="Unassembled WGS sequence"/>
</dbReference>
<dbReference type="Gene3D" id="3.30.420.10">
    <property type="entry name" value="Ribonuclease H-like superfamily/Ribonuclease H"/>
    <property type="match status" value="1"/>
</dbReference>
<comment type="caution">
    <text evidence="1">The sequence shown here is derived from an EMBL/GenBank/DDBJ whole genome shotgun (WGS) entry which is preliminary data.</text>
</comment>
<keyword evidence="3" id="KW-1185">Reference proteome</keyword>
<dbReference type="Proteomes" id="UP000663829">
    <property type="component" value="Unassembled WGS sequence"/>
</dbReference>
<evidence type="ECO:0000313" key="3">
    <source>
        <dbReference type="Proteomes" id="UP000663829"/>
    </source>
</evidence>
<proteinExistence type="predicted"/>
<evidence type="ECO:0000313" key="1">
    <source>
        <dbReference type="EMBL" id="CAF0996552.1"/>
    </source>
</evidence>
<dbReference type="AlphaFoldDB" id="A0A814GHN7"/>
<gene>
    <name evidence="1" type="ORF">GPM918_LOCUS13531</name>
    <name evidence="2" type="ORF">SRO942_LOCUS13531</name>
</gene>
<reference evidence="1" key="1">
    <citation type="submission" date="2021-02" db="EMBL/GenBank/DDBJ databases">
        <authorList>
            <person name="Nowell W R."/>
        </authorList>
    </citation>
    <scope>NUCLEOTIDE SEQUENCE</scope>
</reference>
<dbReference type="PANTHER" id="PTHR46068:SF1">
    <property type="entry name" value="TRANSPOSASE IS30-LIKE HTH DOMAIN-CONTAINING PROTEIN"/>
    <property type="match status" value="1"/>
</dbReference>
<dbReference type="EMBL" id="CAJNOQ010003120">
    <property type="protein sequence ID" value="CAF0996552.1"/>
    <property type="molecule type" value="Genomic_DNA"/>
</dbReference>
<dbReference type="PANTHER" id="PTHR46068">
    <property type="entry name" value="PROTEIN CBG27172"/>
    <property type="match status" value="1"/>
</dbReference>
<dbReference type="OrthoDB" id="9971850at2759"/>
<name>A0A814GHN7_9BILA</name>
<accession>A0A814GHN7</accession>
<dbReference type="EMBL" id="CAJOBC010003120">
    <property type="protein sequence ID" value="CAF3768148.1"/>
    <property type="molecule type" value="Genomic_DNA"/>
</dbReference>
<dbReference type="GO" id="GO:0003676">
    <property type="term" value="F:nucleic acid binding"/>
    <property type="evidence" value="ECO:0007669"/>
    <property type="project" value="InterPro"/>
</dbReference>